<dbReference type="PANTHER" id="PTHR43289:SF6">
    <property type="entry name" value="SERINE_THREONINE-PROTEIN KINASE NEKL-3"/>
    <property type="match status" value="1"/>
</dbReference>
<dbReference type="CDD" id="cd14014">
    <property type="entry name" value="STKc_PknB_like"/>
    <property type="match status" value="1"/>
</dbReference>
<evidence type="ECO:0000256" key="7">
    <source>
        <dbReference type="SAM" id="Phobius"/>
    </source>
</evidence>
<dbReference type="Proteomes" id="UP000317178">
    <property type="component" value="Chromosome"/>
</dbReference>
<sequence length="581" mass="65625">MAKRKIGPFILERKLGVGGMGIVYLATYEKTGRKVAVKVLSPAMSDQPQVLKRFEREMDILKKLKDPHVVQYFGGGKQRGQHFYAMELVDGGTLEEVIKERAPLDWEFVVDCGIQICSGLEKAHAMGIIHRDLKPANLFLSTKTGELKLGDFGIARDTTATALTAAGRTVGTYAYMAPEQIIGKPPVSRKTDLYSLGCVLFEMLTGHTPFQADTAAAMLMMHLDEDPPKVRGKNMQCPIWLENLIQRLLAKDPGDRPFDAQATRLALEEVRNKEATQMSVSTQAARGAGTGGTTVSMDSVDPELKKILQKKKKQRKRKKDQPFHEQTWFLVLCLVMVIGVTIWLLLPDSAETMYEKANAYLAQEDEGGLFYGREQLQKLIESYPDHNLAEIAQKKVDQLDMDKALQESTKAARTGLPVQLAGNEARTRFVEALRFELYGDRATALEKYQSLRNLFEINQDVKEEKFNSRSYQIYLKLTRLKIDEIQQQIADGTFISDPQILILQNMREADQLLARGETFKAKQKWNSLLELYSENKEYAAQMNYIMKRKEGAEIAPWDYSPLDNLKKEAEENSAEENPGNN</sequence>
<feature type="transmembrane region" description="Helical" evidence="7">
    <location>
        <begin position="327"/>
        <end position="346"/>
    </location>
</feature>
<evidence type="ECO:0000256" key="4">
    <source>
        <dbReference type="ARBA" id="ARBA00022840"/>
    </source>
</evidence>
<dbReference type="EMBL" id="CP036281">
    <property type="protein sequence ID" value="QDU79751.1"/>
    <property type="molecule type" value="Genomic_DNA"/>
</dbReference>
<keyword evidence="7" id="KW-1133">Transmembrane helix</keyword>
<evidence type="ECO:0000259" key="8">
    <source>
        <dbReference type="PROSITE" id="PS50011"/>
    </source>
</evidence>
<keyword evidence="7" id="KW-0472">Membrane</keyword>
<proteinExistence type="predicted"/>
<dbReference type="InterPro" id="IPR011009">
    <property type="entry name" value="Kinase-like_dom_sf"/>
</dbReference>
<dbReference type="Gene3D" id="1.10.510.10">
    <property type="entry name" value="Transferase(Phosphotransferase) domain 1"/>
    <property type="match status" value="1"/>
</dbReference>
<dbReference type="Pfam" id="PF00069">
    <property type="entry name" value="Pkinase"/>
    <property type="match status" value="1"/>
</dbReference>
<dbReference type="SUPFAM" id="SSF56112">
    <property type="entry name" value="Protein kinase-like (PK-like)"/>
    <property type="match status" value="1"/>
</dbReference>
<name>A0A518CKK4_9PLAN</name>
<evidence type="ECO:0000313" key="10">
    <source>
        <dbReference type="Proteomes" id="UP000317178"/>
    </source>
</evidence>
<feature type="domain" description="Protein kinase" evidence="8">
    <location>
        <begin position="9"/>
        <end position="270"/>
    </location>
</feature>
<keyword evidence="1 9" id="KW-0808">Transferase</keyword>
<keyword evidence="4 5" id="KW-0067">ATP-binding</keyword>
<dbReference type="PROSITE" id="PS00107">
    <property type="entry name" value="PROTEIN_KINASE_ATP"/>
    <property type="match status" value="1"/>
</dbReference>
<dbReference type="GO" id="GO:0005524">
    <property type="term" value="F:ATP binding"/>
    <property type="evidence" value="ECO:0007669"/>
    <property type="project" value="UniProtKB-UniRule"/>
</dbReference>
<organism evidence="9 10">
    <name type="scientific">Polystyrenella longa</name>
    <dbReference type="NCBI Taxonomy" id="2528007"/>
    <lineage>
        <taxon>Bacteria</taxon>
        <taxon>Pseudomonadati</taxon>
        <taxon>Planctomycetota</taxon>
        <taxon>Planctomycetia</taxon>
        <taxon>Planctomycetales</taxon>
        <taxon>Planctomycetaceae</taxon>
        <taxon>Polystyrenella</taxon>
    </lineage>
</organism>
<dbReference type="AlphaFoldDB" id="A0A518CKK4"/>
<dbReference type="RefSeq" id="WP_144994607.1">
    <property type="nucleotide sequence ID" value="NZ_CP036281.1"/>
</dbReference>
<protein>
    <submittedName>
        <fullName evidence="9">Serine/threonine-protein kinase PknL</fullName>
        <ecNumber evidence="9">2.7.11.1</ecNumber>
    </submittedName>
</protein>
<dbReference type="SMART" id="SM00220">
    <property type="entry name" value="S_TKc"/>
    <property type="match status" value="1"/>
</dbReference>
<dbReference type="InterPro" id="IPR008271">
    <property type="entry name" value="Ser/Thr_kinase_AS"/>
</dbReference>
<evidence type="ECO:0000313" key="9">
    <source>
        <dbReference type="EMBL" id="QDU79751.1"/>
    </source>
</evidence>
<gene>
    <name evidence="9" type="primary">pknL_1</name>
    <name evidence="9" type="ORF">Pla110_14650</name>
</gene>
<dbReference type="InterPro" id="IPR017441">
    <property type="entry name" value="Protein_kinase_ATP_BS"/>
</dbReference>
<accession>A0A518CKK4</accession>
<keyword evidence="10" id="KW-1185">Reference proteome</keyword>
<keyword evidence="7" id="KW-0812">Transmembrane</keyword>
<dbReference type="PROSITE" id="PS00108">
    <property type="entry name" value="PROTEIN_KINASE_ST"/>
    <property type="match status" value="1"/>
</dbReference>
<dbReference type="InterPro" id="IPR000719">
    <property type="entry name" value="Prot_kinase_dom"/>
</dbReference>
<keyword evidence="3 9" id="KW-0418">Kinase</keyword>
<dbReference type="PROSITE" id="PS50011">
    <property type="entry name" value="PROTEIN_KINASE_DOM"/>
    <property type="match status" value="1"/>
</dbReference>
<dbReference type="PANTHER" id="PTHR43289">
    <property type="entry name" value="MITOGEN-ACTIVATED PROTEIN KINASE KINASE KINASE 20-RELATED"/>
    <property type="match status" value="1"/>
</dbReference>
<feature type="binding site" evidence="5">
    <location>
        <position position="38"/>
    </location>
    <ligand>
        <name>ATP</name>
        <dbReference type="ChEBI" id="CHEBI:30616"/>
    </ligand>
</feature>
<keyword evidence="2 5" id="KW-0547">Nucleotide-binding</keyword>
<evidence type="ECO:0000256" key="5">
    <source>
        <dbReference type="PROSITE-ProRule" id="PRU10141"/>
    </source>
</evidence>
<feature type="region of interest" description="Disordered" evidence="6">
    <location>
        <begin position="276"/>
        <end position="296"/>
    </location>
</feature>
<evidence type="ECO:0000256" key="2">
    <source>
        <dbReference type="ARBA" id="ARBA00022741"/>
    </source>
</evidence>
<dbReference type="KEGG" id="plon:Pla110_14650"/>
<evidence type="ECO:0000256" key="1">
    <source>
        <dbReference type="ARBA" id="ARBA00022679"/>
    </source>
</evidence>
<evidence type="ECO:0000256" key="3">
    <source>
        <dbReference type="ARBA" id="ARBA00022777"/>
    </source>
</evidence>
<reference evidence="9 10" key="1">
    <citation type="submission" date="2019-02" db="EMBL/GenBank/DDBJ databases">
        <title>Deep-cultivation of Planctomycetes and their phenomic and genomic characterization uncovers novel biology.</title>
        <authorList>
            <person name="Wiegand S."/>
            <person name="Jogler M."/>
            <person name="Boedeker C."/>
            <person name="Pinto D."/>
            <person name="Vollmers J."/>
            <person name="Rivas-Marin E."/>
            <person name="Kohn T."/>
            <person name="Peeters S.H."/>
            <person name="Heuer A."/>
            <person name="Rast P."/>
            <person name="Oberbeckmann S."/>
            <person name="Bunk B."/>
            <person name="Jeske O."/>
            <person name="Meyerdierks A."/>
            <person name="Storesund J.E."/>
            <person name="Kallscheuer N."/>
            <person name="Luecker S."/>
            <person name="Lage O.M."/>
            <person name="Pohl T."/>
            <person name="Merkel B.J."/>
            <person name="Hornburger P."/>
            <person name="Mueller R.-W."/>
            <person name="Bruemmer F."/>
            <person name="Labrenz M."/>
            <person name="Spormann A.M."/>
            <person name="Op den Camp H."/>
            <person name="Overmann J."/>
            <person name="Amann R."/>
            <person name="Jetten M.S.M."/>
            <person name="Mascher T."/>
            <person name="Medema M.H."/>
            <person name="Devos D.P."/>
            <person name="Kaster A.-K."/>
            <person name="Ovreas L."/>
            <person name="Rohde M."/>
            <person name="Galperin M.Y."/>
            <person name="Jogler C."/>
        </authorList>
    </citation>
    <scope>NUCLEOTIDE SEQUENCE [LARGE SCALE GENOMIC DNA]</scope>
    <source>
        <strain evidence="9 10">Pla110</strain>
    </source>
</reference>
<dbReference type="EC" id="2.7.11.1" evidence="9"/>
<dbReference type="OrthoDB" id="6111975at2"/>
<evidence type="ECO:0000256" key="6">
    <source>
        <dbReference type="SAM" id="MobiDB-lite"/>
    </source>
</evidence>
<dbReference type="GO" id="GO:0004674">
    <property type="term" value="F:protein serine/threonine kinase activity"/>
    <property type="evidence" value="ECO:0007669"/>
    <property type="project" value="UniProtKB-EC"/>
</dbReference>
<dbReference type="Gene3D" id="3.30.200.20">
    <property type="entry name" value="Phosphorylase Kinase, domain 1"/>
    <property type="match status" value="1"/>
</dbReference>